<keyword evidence="3" id="KW-1185">Reference proteome</keyword>
<evidence type="ECO:0000313" key="3">
    <source>
        <dbReference type="Proteomes" id="UP000763557"/>
    </source>
</evidence>
<evidence type="ECO:0000259" key="1">
    <source>
        <dbReference type="SMART" id="SM00065"/>
    </source>
</evidence>
<accession>A0ABX2FAF4</accession>
<organism evidence="2 3">
    <name type="scientific">Kibdelosporangium persicum</name>
    <dbReference type="NCBI Taxonomy" id="2698649"/>
    <lineage>
        <taxon>Bacteria</taxon>
        <taxon>Bacillati</taxon>
        <taxon>Actinomycetota</taxon>
        <taxon>Actinomycetes</taxon>
        <taxon>Pseudonocardiales</taxon>
        <taxon>Pseudonocardiaceae</taxon>
        <taxon>Kibdelosporangium</taxon>
    </lineage>
</organism>
<dbReference type="Proteomes" id="UP000763557">
    <property type="component" value="Unassembled WGS sequence"/>
</dbReference>
<protein>
    <submittedName>
        <fullName evidence="2">Metal dependent phosphohydrolase</fullName>
    </submittedName>
</protein>
<dbReference type="SMART" id="SM00065">
    <property type="entry name" value="GAF"/>
    <property type="match status" value="1"/>
</dbReference>
<dbReference type="Gene3D" id="3.30.450.40">
    <property type="match status" value="1"/>
</dbReference>
<gene>
    <name evidence="2" type="ORF">GC106_51510</name>
</gene>
<dbReference type="InterPro" id="IPR003018">
    <property type="entry name" value="GAF"/>
</dbReference>
<dbReference type="RefSeq" id="WP_173136414.1">
    <property type="nucleotide sequence ID" value="NZ_CBCSGW010000009.1"/>
</dbReference>
<comment type="caution">
    <text evidence="2">The sequence shown here is derived from an EMBL/GenBank/DDBJ whole genome shotgun (WGS) entry which is preliminary data.</text>
</comment>
<dbReference type="SUPFAM" id="SSF55781">
    <property type="entry name" value="GAF domain-like"/>
    <property type="match status" value="1"/>
</dbReference>
<proteinExistence type="predicted"/>
<dbReference type="EMBL" id="JAAATY010000017">
    <property type="protein sequence ID" value="NRN67910.1"/>
    <property type="molecule type" value="Genomic_DNA"/>
</dbReference>
<name>A0ABX2FAF4_9PSEU</name>
<sequence length="193" mass="20064">MTLDVSPAPSGTRELLQSIVEVAMAIFGAAASSVFLLDEPEGELVFEAVAGAGQDFLIGTRIPAGRGIAGWVVSSGQAVIADDLTGNRTFARDLAESTGYVPQALMAAPLLSAGEVLGVLEVIDPAVQSRSSLGDLDLLSLFANQAATALRVARGCSHCRDDSEPLVRLAADESELGAQLVGVFKDFLRHRNG</sequence>
<evidence type="ECO:0000313" key="2">
    <source>
        <dbReference type="EMBL" id="NRN67910.1"/>
    </source>
</evidence>
<reference evidence="2 3" key="1">
    <citation type="submission" date="2020-01" db="EMBL/GenBank/DDBJ databases">
        <title>Kibdelosporangium persica a novel Actinomycetes from a hot desert in Iran.</title>
        <authorList>
            <person name="Safaei N."/>
            <person name="Zaburannyi N."/>
            <person name="Mueller R."/>
            <person name="Wink J."/>
        </authorList>
    </citation>
    <scope>NUCLEOTIDE SEQUENCE [LARGE SCALE GENOMIC DNA]</scope>
    <source>
        <strain evidence="2 3">4NS15</strain>
    </source>
</reference>
<dbReference type="Pfam" id="PF01590">
    <property type="entry name" value="GAF"/>
    <property type="match status" value="1"/>
</dbReference>
<feature type="domain" description="GAF" evidence="1">
    <location>
        <begin position="11"/>
        <end position="160"/>
    </location>
</feature>
<dbReference type="InterPro" id="IPR029016">
    <property type="entry name" value="GAF-like_dom_sf"/>
</dbReference>